<feature type="disulfide bond" evidence="13">
    <location>
        <begin position="893"/>
        <end position="910"/>
    </location>
</feature>
<sequence>MGADSKIGLLVLWASVTLLPLAVSSTRELLDCRANLSAAIRNDSTFVGKVRQADYIFTGKIKDLRNGHVHVRVKRAIKGELNATLDLTLNDTCARYIRPSYTGIFMARREAIDSDQRRDRIVMHFGPVPLTLANLDRLNAAVRVAARRRGQSRVRSSGFRGQLWHMSYKPQRPTIEGKDLNFASNNAEPCEKTYCSWGATCVVSENGKPLCQCPTDCPSTSEPVCGSDNVTYTNYCHLRKSSCLERKSTRVKNQGACEIKDPCTKLNCSQGSQCVRSRDGSEASCECLESCPSLGDHEGSSPVCGTDGTDYPSLCEMNRAACAKGANITMAFQGKCDPCGNVECVEPEICQLDESRQPGCRCGEQCGLEFAPVCGSDGKTYSNECSLRQEACRSRLSLRKVYNGACSSGINPCDEAKCGPYEQCVINRQGIASCECGAECEPVMRPVCARGGKTYTSLCELKRQACLTRTNIEVAYTGTCGSRGPCSEKICQWGAICAEIGGTAICECPTCPAEFQPVCGDDGISYGNECQLRLEGCKHRREIRVLYQGLCNECENKKCEFYAECKTDNGGEAKCVCPSKCEISTKDAAQAAEKICGSDGVTYANECAMKVASCTSQALITVNYVGDCELCARVECEHGAHCMAGVCVCPDECPESGGEPVCGSDAKTYPSECELQKAACGRDPKLPVLHVIFYGDCGERFAVAALTTMSTPAVVRLATTAVDVTSTQVREACKNINCDFEATCELGPDDYPRCSCKFDCASISQENMRPVCGSDLRTYSSLCAMKMEACQRQQELRPRPLDLCQGMEVKPCNGDPPLVDADGKEYDCGNGPERRDCPSNSYCHQTTRLARCCRKAQGTQVVKCSDSWHGCCPDGKTAARGPNGAGCPSLCNCNRLGSVSDTCNPETGQCECKPGVGGLKCDRCMPGYWGLPKISEGHQGCIPCGCSLFGSVREDCEQMTGRCVCKPDIQGQKCTICTDHNKILTLTGCYSADTIPPIPTSCNELECYSGGQCSEIGGPHCVCPSSCPSDIPSVPVCGSDGQTYDNECELRLYACRHQADVVTQAFGHCRDDPMVNTDFPVKRYTAVQYTQPAAAISPLSKSTRHLLVPEPDPRYFYTHRAHQETITIDRDNLKHGVAAAYRPTPATIRVVTALLGDLCTDDKDCTIPNSECSNGGCICSEGYAETSDRQECFANYVPVTPTEEFRACLSYPCHATSTCIDLPSATFVCICRPNYTGRFCEEMNKRDYEVASFDGKSYVRMNRLKAYHKFSVEVEFKTYADNGIILYNQQKSDGTGDFVSLAIVDGHVQFRYNLGNGPVILTSPERVTMKTFHSVAAKRYHKDGVLIFNDGEDVVGQSQGMLKSLDLNQDTFVGNMPTNYSKVYENIGTNHGFLGCIRKLKINRIHVDLHVGRDKEILETYRVKECGENACANLPCQNGATCQPIFEEDLCNGHECRRIQKRGKGRSKSGMNIVRCKGTHCTLVDRERRSKKNARKRCATSKCDYDYEVDYENGYEHGNYAVEKYEPPNYRCICPPQFTGRNCEESLDPCIGEPCQHGATCDILPQGGYVCKCPPGRTGEHCEILDAELTELLIPEMSGDGFLELPCLEGVAKAFSIELWFLTHASDGLLLYNGQLNNGRGDFISLNLVQAKLEFRFNLGSGIANITSPDPVTLDTWHCVRISRLGREGVLQLDDGTVARGLSGSPLTELNLEMPLYVGGLKHWREIHRLAGARTGLVGAIQRLMVNGKTYQNLAVNVTQHNTEIYDGLPCPSNENPCHNGGVCLPLLNSYLCKCATGYNGLHCEFFMGYDVSTELTERPVRFKGDNFLQFRHRNGRSVTNSTNTTLGEYFEEFSYSDYDLEEDVDYDYESYDYTERKGQQSNKFELRLRTTHPDGLIAWIGRGKVEHLILSLHGGQVLLTYKSKNEQISLRSRERVDDGVFHQIRASRRRRTSMIQVDDSAPVKVSTEMTLLTTNGKLFVGGKPGHRGIKGCVSDFVVDKRRLQLGRRRIEYCHDNDV</sequence>
<dbReference type="FunFam" id="2.10.25.10:FF:000083">
    <property type="entry name" value="Laminin subunit alpha"/>
    <property type="match status" value="1"/>
</dbReference>
<feature type="disulfide bond" evidence="12">
    <location>
        <begin position="1795"/>
        <end position="1804"/>
    </location>
</feature>
<feature type="domain" description="Kazal-like" evidence="18">
    <location>
        <begin position="205"/>
        <end position="259"/>
    </location>
</feature>
<proteinExistence type="predicted"/>
<feature type="disulfide bond" evidence="12">
    <location>
        <begin position="1231"/>
        <end position="1240"/>
    </location>
</feature>
<name>A0A7M7H1V0_APIME</name>
<dbReference type="EnsemblMetazoa" id="XM_006566907">
    <property type="protein sequence ID" value="XP_006566970"/>
    <property type="gene ID" value="LOC408393"/>
</dbReference>
<feature type="disulfide bond" evidence="12">
    <location>
        <begin position="1573"/>
        <end position="1582"/>
    </location>
</feature>
<dbReference type="RefSeq" id="XP_006566970.1">
    <property type="nucleotide sequence ID" value="XM_006566907.3"/>
</dbReference>
<dbReference type="GO" id="GO:0005604">
    <property type="term" value="C:basement membrane"/>
    <property type="evidence" value="ECO:0007669"/>
    <property type="project" value="UniProtKB-SubCell"/>
</dbReference>
<dbReference type="CDD" id="cd00055">
    <property type="entry name" value="EGF_Lam"/>
    <property type="match status" value="2"/>
</dbReference>
<evidence type="ECO:0000313" key="20">
    <source>
        <dbReference type="Proteomes" id="UP000005203"/>
    </source>
</evidence>
<reference evidence="19" key="1">
    <citation type="submission" date="2021-01" db="UniProtKB">
        <authorList>
            <consortium name="EnsemblMetazoa"/>
        </authorList>
    </citation>
    <scope>IDENTIFICATION</scope>
    <source>
        <strain evidence="19">DH4</strain>
    </source>
</reference>
<evidence type="ECO:0000256" key="9">
    <source>
        <dbReference type="ARBA" id="ARBA00023157"/>
    </source>
</evidence>
<evidence type="ECO:0000256" key="10">
    <source>
        <dbReference type="ARBA" id="ARBA00023180"/>
    </source>
</evidence>
<evidence type="ECO:0000259" key="15">
    <source>
        <dbReference type="PROSITE" id="PS50025"/>
    </source>
</evidence>
<keyword evidence="8" id="KW-0084">Basement membrane</keyword>
<evidence type="ECO:0000256" key="8">
    <source>
        <dbReference type="ARBA" id="ARBA00022869"/>
    </source>
</evidence>
<evidence type="ECO:0000256" key="12">
    <source>
        <dbReference type="PROSITE-ProRule" id="PRU00076"/>
    </source>
</evidence>
<feature type="signal peptide" evidence="14">
    <location>
        <begin position="1"/>
        <end position="24"/>
    </location>
</feature>
<evidence type="ECO:0000259" key="16">
    <source>
        <dbReference type="PROSITE" id="PS50026"/>
    </source>
</evidence>
<feature type="domain" description="Kazal-like" evidence="18">
    <location>
        <begin position="286"/>
        <end position="338"/>
    </location>
</feature>
<evidence type="ECO:0000256" key="14">
    <source>
        <dbReference type="SAM" id="SignalP"/>
    </source>
</evidence>
<keyword evidence="2" id="KW-0964">Secreted</keyword>
<dbReference type="GO" id="GO:0050769">
    <property type="term" value="P:positive regulation of neurogenesis"/>
    <property type="evidence" value="ECO:0007669"/>
    <property type="project" value="UniProtKB-ARBA"/>
</dbReference>
<dbReference type="InterPro" id="IPR002350">
    <property type="entry name" value="Kazal_dom"/>
</dbReference>
<keyword evidence="9 12" id="KW-1015">Disulfide bond</keyword>
<dbReference type="OrthoDB" id="88467at2759"/>
<dbReference type="PROSITE" id="PS00022">
    <property type="entry name" value="EGF_1"/>
    <property type="match status" value="4"/>
</dbReference>
<feature type="domain" description="Laminin G" evidence="15">
    <location>
        <begin position="1248"/>
        <end position="1436"/>
    </location>
</feature>
<dbReference type="SUPFAM" id="SSF49899">
    <property type="entry name" value="Concanavalin A-like lectins/glucanases"/>
    <property type="match status" value="3"/>
</dbReference>
<dbReference type="SUPFAM" id="SSF57196">
    <property type="entry name" value="EGF/Laminin"/>
    <property type="match status" value="1"/>
</dbReference>
<dbReference type="GO" id="GO:0016318">
    <property type="term" value="P:ommatidial rotation"/>
    <property type="evidence" value="ECO:0007669"/>
    <property type="project" value="UniProtKB-ARBA"/>
</dbReference>
<dbReference type="Gene3D" id="2.60.120.200">
    <property type="match status" value="3"/>
</dbReference>
<feature type="domain" description="Laminin G" evidence="15">
    <location>
        <begin position="1592"/>
        <end position="1771"/>
    </location>
</feature>
<feature type="domain" description="Kazal-like" evidence="18">
    <location>
        <begin position="569"/>
        <end position="630"/>
    </location>
</feature>
<dbReference type="SMART" id="SM00280">
    <property type="entry name" value="KAZAL"/>
    <property type="match status" value="9"/>
</dbReference>
<dbReference type="GO" id="GO:0007476">
    <property type="term" value="P:imaginal disc-derived wing morphogenesis"/>
    <property type="evidence" value="ECO:0007669"/>
    <property type="project" value="UniProtKB-ARBA"/>
</dbReference>
<feature type="domain" description="Kazal-like" evidence="18">
    <location>
        <begin position="748"/>
        <end position="806"/>
    </location>
</feature>
<dbReference type="GO" id="GO:0005509">
    <property type="term" value="F:calcium ion binding"/>
    <property type="evidence" value="ECO:0007669"/>
    <property type="project" value="InterPro"/>
</dbReference>
<dbReference type="SUPFAM" id="SSF100895">
    <property type="entry name" value="Kazal-type serine protease inhibitors"/>
    <property type="match status" value="9"/>
</dbReference>
<organism evidence="20 21">
    <name type="scientific">Apis mellifera</name>
    <name type="common">Honeybee</name>
    <dbReference type="NCBI Taxonomy" id="7460"/>
    <lineage>
        <taxon>Eukaryota</taxon>
        <taxon>Metazoa</taxon>
        <taxon>Ecdysozoa</taxon>
        <taxon>Arthropoda</taxon>
        <taxon>Hexapoda</taxon>
        <taxon>Insecta</taxon>
        <taxon>Pterygota</taxon>
        <taxon>Neoptera</taxon>
        <taxon>Endopterygota</taxon>
        <taxon>Hymenoptera</taxon>
        <taxon>Apocrita</taxon>
        <taxon>Aculeata</taxon>
        <taxon>Apoidea</taxon>
        <taxon>Anthophila</taxon>
        <taxon>Apidae</taxon>
        <taxon>Apis</taxon>
    </lineage>
</organism>
<dbReference type="SMART" id="SM00282">
    <property type="entry name" value="LamG"/>
    <property type="match status" value="3"/>
</dbReference>
<feature type="domain" description="EGF-like" evidence="16">
    <location>
        <begin position="1546"/>
        <end position="1583"/>
    </location>
</feature>
<dbReference type="PRINTS" id="PR00011">
    <property type="entry name" value="EGFLAMININ"/>
</dbReference>
<evidence type="ECO:0000259" key="18">
    <source>
        <dbReference type="PROSITE" id="PS51465"/>
    </source>
</evidence>
<dbReference type="InterPro" id="IPR013320">
    <property type="entry name" value="ConA-like_dom_sf"/>
</dbReference>
<dbReference type="Proteomes" id="UP000005203">
    <property type="component" value="Linkage group LG12"/>
</dbReference>
<feature type="disulfide bond" evidence="13">
    <location>
        <begin position="912"/>
        <end position="921"/>
    </location>
</feature>
<accession>A0A8B6Z3G0</accession>
<dbReference type="GeneID" id="408393"/>
<dbReference type="PROSITE" id="PS50026">
    <property type="entry name" value="EGF_3"/>
    <property type="match status" value="3"/>
</dbReference>
<feature type="domain" description="EGF-like" evidence="16">
    <location>
        <begin position="1767"/>
        <end position="1805"/>
    </location>
</feature>
<evidence type="ECO:0000313" key="21">
    <source>
        <dbReference type="RefSeq" id="XP_006566970.1"/>
    </source>
</evidence>
<feature type="domain" description="Laminin EGF-like" evidence="17">
    <location>
        <begin position="891"/>
        <end position="943"/>
    </location>
</feature>
<dbReference type="GO" id="GO:0005576">
    <property type="term" value="C:extracellular region"/>
    <property type="evidence" value="ECO:0007669"/>
    <property type="project" value="TreeGrafter"/>
</dbReference>
<dbReference type="FunFam" id="2.10.25.10:FF:000012">
    <property type="entry name" value="Delta-like protein"/>
    <property type="match status" value="1"/>
</dbReference>
<evidence type="ECO:0000256" key="4">
    <source>
        <dbReference type="ARBA" id="ARBA00022536"/>
    </source>
</evidence>
<dbReference type="FunFam" id="2.10.25.10:FF:000173">
    <property type="entry name" value="Neurogenic locus notch protein 2"/>
    <property type="match status" value="1"/>
</dbReference>
<accession>A0A8U0YDE1</accession>
<comment type="caution">
    <text evidence="12">Lacks conserved residue(s) required for the propagation of feature annotation.</text>
</comment>
<feature type="chain" id="PRO_5044659788" evidence="14">
    <location>
        <begin position="25"/>
        <end position="2019"/>
    </location>
</feature>
<reference evidence="21" key="2">
    <citation type="submission" date="2025-04" db="UniProtKB">
        <authorList>
            <consortium name="RefSeq"/>
        </authorList>
    </citation>
    <scope>IDENTIFICATION</scope>
    <source>
        <strain evidence="21">DH4</strain>
        <tissue evidence="21">Whole body</tissue>
    </source>
</reference>
<dbReference type="Gene3D" id="2.10.25.10">
    <property type="entry name" value="Laminin"/>
    <property type="match status" value="6"/>
</dbReference>
<dbReference type="GO" id="GO:0120035">
    <property type="term" value="P:regulation of plasma membrane bounded cell projection organization"/>
    <property type="evidence" value="ECO:0007669"/>
    <property type="project" value="UniProtKB-ARBA"/>
</dbReference>
<feature type="domain" description="Kazal-like" evidence="18">
    <location>
        <begin position="354"/>
        <end position="408"/>
    </location>
</feature>
<dbReference type="FunFam" id="3.30.60.30:FF:000024">
    <property type="entry name" value="Transmembrane agrin"/>
    <property type="match status" value="2"/>
</dbReference>
<keyword evidence="11 13" id="KW-0424">Laminin EGF-like domain</keyword>
<dbReference type="Gene3D" id="3.30.60.30">
    <property type="match status" value="9"/>
</dbReference>
<dbReference type="GO" id="GO:0007411">
    <property type="term" value="P:axon guidance"/>
    <property type="evidence" value="ECO:0007669"/>
    <property type="project" value="UniProtKB-ARBA"/>
</dbReference>
<dbReference type="InterPro" id="IPR001791">
    <property type="entry name" value="Laminin_G"/>
</dbReference>
<dbReference type="GO" id="GO:0005911">
    <property type="term" value="C:cell-cell junction"/>
    <property type="evidence" value="ECO:0007669"/>
    <property type="project" value="UniProtKB-ARBA"/>
</dbReference>
<dbReference type="InterPro" id="IPR002049">
    <property type="entry name" value="LE_dom"/>
</dbReference>
<dbReference type="PROSITE" id="PS01248">
    <property type="entry name" value="EGF_LAM_1"/>
    <property type="match status" value="1"/>
</dbReference>
<dbReference type="PROSITE" id="PS50027">
    <property type="entry name" value="EGF_LAM_2"/>
    <property type="match status" value="1"/>
</dbReference>
<feature type="domain" description="Kazal-like" evidence="18">
    <location>
        <begin position="648"/>
        <end position="699"/>
    </location>
</feature>
<feature type="domain" description="Kazal-like" evidence="18">
    <location>
        <begin position="435"/>
        <end position="482"/>
    </location>
</feature>
<dbReference type="InterPro" id="IPR000742">
    <property type="entry name" value="EGF"/>
</dbReference>
<dbReference type="CDD" id="cd00054">
    <property type="entry name" value="EGF_CA"/>
    <property type="match status" value="3"/>
</dbReference>
<dbReference type="SMART" id="SM00180">
    <property type="entry name" value="EGF_Lam"/>
    <property type="match status" value="3"/>
</dbReference>
<keyword evidence="7" id="KW-0221">Differentiation</keyword>
<dbReference type="PANTHER" id="PTHR10913:SF78">
    <property type="entry name" value="AGRIN"/>
    <property type="match status" value="1"/>
</dbReference>
<dbReference type="Pfam" id="PF07648">
    <property type="entry name" value="Kazal_2"/>
    <property type="match status" value="9"/>
</dbReference>
<keyword evidence="4 12" id="KW-0245">EGF-like domain</keyword>
<feature type="disulfide bond" evidence="13">
    <location>
        <begin position="891"/>
        <end position="903"/>
    </location>
</feature>
<evidence type="ECO:0000256" key="6">
    <source>
        <dbReference type="ARBA" id="ARBA00022737"/>
    </source>
</evidence>
<dbReference type="InterPro" id="IPR003645">
    <property type="entry name" value="Fol_N"/>
</dbReference>
<dbReference type="CDD" id="cd00110">
    <property type="entry name" value="LamG"/>
    <property type="match status" value="3"/>
</dbReference>
<dbReference type="Pfam" id="PF00053">
    <property type="entry name" value="EGF_laminin"/>
    <property type="match status" value="2"/>
</dbReference>
<dbReference type="FunFam" id="3.30.60.30:FF:000049">
    <property type="entry name" value="Predicted protein"/>
    <property type="match status" value="1"/>
</dbReference>
<protein>
    <submittedName>
        <fullName evidence="21">Agrin isoform X5</fullName>
    </submittedName>
</protein>
<dbReference type="PROSITE" id="PS50025">
    <property type="entry name" value="LAM_G_DOMAIN"/>
    <property type="match status" value="3"/>
</dbReference>
<evidence type="ECO:0000313" key="19">
    <source>
        <dbReference type="EnsemblMetazoa" id="XP_006566970"/>
    </source>
</evidence>
<evidence type="ECO:0000256" key="5">
    <source>
        <dbReference type="ARBA" id="ARBA00022729"/>
    </source>
</evidence>
<evidence type="ECO:0000259" key="17">
    <source>
        <dbReference type="PROSITE" id="PS50027"/>
    </source>
</evidence>
<feature type="domain" description="Kazal-like" evidence="18">
    <location>
        <begin position="1015"/>
        <end position="1071"/>
    </location>
</feature>
<evidence type="ECO:0000256" key="1">
    <source>
        <dbReference type="ARBA" id="ARBA00004302"/>
    </source>
</evidence>
<keyword evidence="3" id="KW-0272">Extracellular matrix</keyword>
<dbReference type="GO" id="GO:0048056">
    <property type="term" value="P:R3/R4 cell differentiation"/>
    <property type="evidence" value="ECO:0007669"/>
    <property type="project" value="UniProtKB-ARBA"/>
</dbReference>
<feature type="domain" description="Kazal-like" evidence="18">
    <location>
        <begin position="507"/>
        <end position="553"/>
    </location>
</feature>
<keyword evidence="10" id="KW-0325">Glycoprotein</keyword>
<dbReference type="InterPro" id="IPR036058">
    <property type="entry name" value="Kazal_dom_sf"/>
</dbReference>
<accession>A0A7M7H1V0</accession>
<keyword evidence="20" id="KW-1185">Reference proteome</keyword>
<dbReference type="Pfam" id="PF02210">
    <property type="entry name" value="Laminin_G_2"/>
    <property type="match status" value="1"/>
</dbReference>
<dbReference type="PROSITE" id="PS51465">
    <property type="entry name" value="KAZAL_2"/>
    <property type="match status" value="9"/>
</dbReference>
<keyword evidence="5 14" id="KW-0732">Signal</keyword>
<dbReference type="PROSITE" id="PS01186">
    <property type="entry name" value="EGF_2"/>
    <property type="match status" value="1"/>
</dbReference>
<dbReference type="Pfam" id="PF00008">
    <property type="entry name" value="EGF"/>
    <property type="match status" value="3"/>
</dbReference>
<feature type="domain" description="Laminin G" evidence="15">
    <location>
        <begin position="1856"/>
        <end position="2014"/>
    </location>
</feature>
<gene>
    <name evidence="21" type="primary">LOC408393</name>
</gene>
<comment type="subcellular location">
    <subcellularLocation>
        <location evidence="1">Secreted</location>
        <location evidence="1">Extracellular space</location>
        <location evidence="1">Extracellular matrix</location>
        <location evidence="1">Basement membrane</location>
    </subcellularLocation>
</comment>
<dbReference type="SMART" id="SM00274">
    <property type="entry name" value="FOLN"/>
    <property type="match status" value="8"/>
</dbReference>
<dbReference type="SMART" id="SM00181">
    <property type="entry name" value="EGF"/>
    <property type="match status" value="10"/>
</dbReference>
<dbReference type="CDD" id="cd00104">
    <property type="entry name" value="KAZAL_FS"/>
    <property type="match status" value="7"/>
</dbReference>
<keyword evidence="6" id="KW-0677">Repeat</keyword>
<dbReference type="SMART" id="SM00179">
    <property type="entry name" value="EGF_CA"/>
    <property type="match status" value="3"/>
</dbReference>
<dbReference type="GO" id="GO:0040008">
    <property type="term" value="P:regulation of growth"/>
    <property type="evidence" value="ECO:0007669"/>
    <property type="project" value="UniProtKB-ARBA"/>
</dbReference>
<evidence type="ECO:0000256" key="13">
    <source>
        <dbReference type="PROSITE-ProRule" id="PRU00460"/>
    </source>
</evidence>
<evidence type="ECO:0000256" key="3">
    <source>
        <dbReference type="ARBA" id="ARBA00022530"/>
    </source>
</evidence>
<evidence type="ECO:0000256" key="11">
    <source>
        <dbReference type="ARBA" id="ARBA00023292"/>
    </source>
</evidence>
<evidence type="ECO:0000256" key="2">
    <source>
        <dbReference type="ARBA" id="ARBA00022525"/>
    </source>
</evidence>
<dbReference type="Pfam" id="PF00054">
    <property type="entry name" value="Laminin_G_1"/>
    <property type="match status" value="2"/>
</dbReference>
<feature type="domain" description="EGF-like" evidence="16">
    <location>
        <begin position="1204"/>
        <end position="1241"/>
    </location>
</feature>
<evidence type="ECO:0000256" key="7">
    <source>
        <dbReference type="ARBA" id="ARBA00022782"/>
    </source>
</evidence>
<dbReference type="InterPro" id="IPR001881">
    <property type="entry name" value="EGF-like_Ca-bd_dom"/>
</dbReference>
<dbReference type="PANTHER" id="PTHR10913">
    <property type="entry name" value="FOLLISTATIN-RELATED"/>
    <property type="match status" value="1"/>
</dbReference>
<dbReference type="InterPro" id="IPR050653">
    <property type="entry name" value="Prot_Inhib_GrowthFact_Antg"/>
</dbReference>